<evidence type="ECO:0000313" key="1">
    <source>
        <dbReference type="EMBL" id="BAY81024.1"/>
    </source>
</evidence>
<name>A0A1Z4LIL3_9CYAN</name>
<dbReference type="EMBL" id="AP018227">
    <property type="protein sequence ID" value="BAY81024.1"/>
    <property type="molecule type" value="Genomic_DNA"/>
</dbReference>
<accession>A0A1Z4LIL3</accession>
<evidence type="ECO:0000313" key="2">
    <source>
        <dbReference type="Proteomes" id="UP000218418"/>
    </source>
</evidence>
<proteinExistence type="predicted"/>
<keyword evidence="2" id="KW-1185">Reference proteome</keyword>
<gene>
    <name evidence="1" type="ORF">NIES267_04890</name>
</gene>
<reference evidence="1 2" key="1">
    <citation type="submission" date="2017-06" db="EMBL/GenBank/DDBJ databases">
        <title>Genome sequencing of cyanobaciteial culture collection at National Institute for Environmental Studies (NIES).</title>
        <authorList>
            <person name="Hirose Y."/>
            <person name="Shimura Y."/>
            <person name="Fujisawa T."/>
            <person name="Nakamura Y."/>
            <person name="Kawachi M."/>
        </authorList>
    </citation>
    <scope>NUCLEOTIDE SEQUENCE [LARGE SCALE GENOMIC DNA]</scope>
    <source>
        <strain evidence="1 2">NIES-267</strain>
    </source>
</reference>
<dbReference type="AlphaFoldDB" id="A0A1Z4LIL3"/>
<dbReference type="Proteomes" id="UP000218418">
    <property type="component" value="Chromosome"/>
</dbReference>
<protein>
    <submittedName>
        <fullName evidence="1">Uncharacterized protein</fullName>
    </submittedName>
</protein>
<organism evidence="1 2">
    <name type="scientific">Calothrix parasitica NIES-267</name>
    <dbReference type="NCBI Taxonomy" id="1973488"/>
    <lineage>
        <taxon>Bacteria</taxon>
        <taxon>Bacillati</taxon>
        <taxon>Cyanobacteriota</taxon>
        <taxon>Cyanophyceae</taxon>
        <taxon>Nostocales</taxon>
        <taxon>Calotrichaceae</taxon>
        <taxon>Calothrix</taxon>
    </lineage>
</organism>
<sequence length="38" mass="4201">MGKLVFQAFVYISVLLEDALKVGFDSSFILDLAFKTSS</sequence>